<proteinExistence type="predicted"/>
<dbReference type="RefSeq" id="WP_038678247.1">
    <property type="nucleotide sequence ID" value="NZ_BJMC01000008.1"/>
</dbReference>
<evidence type="ECO:0000313" key="2">
    <source>
        <dbReference type="Proteomes" id="UP000030300"/>
    </source>
</evidence>
<accession>A0A0A1DKH9</accession>
<protein>
    <submittedName>
        <fullName evidence="1">Uncharacterized protein</fullName>
    </submittedName>
</protein>
<evidence type="ECO:0000313" key="1">
    <source>
        <dbReference type="EMBL" id="AIY17142.1"/>
    </source>
</evidence>
<sequence>MPDRRRRGFVLLTLAASVIFGLSALHVPRTTDVVSSDVAAWKIATTGSPWLDDAHDDAALPDKWTTDYLFTTTNPDNGEKVIARSAGPIIVAIPAYVVQRLLTGGDSADVVSFVPASLTAALLAVIALLLLAGSIPRSVPLPVTVAGAAALAFTTPYWTVVGASLWPHTVTAVGIGGMAWAAHRERWWLVGLFGGVAMVGRLHLALTVAVLGLVVAFARRRPRIALEVAATSVPAIGLLAVWGHWFYGSWSPTTGYAAGDLAAWPATRTWWQQLGDLAGVFVSPGYGVLVWTPVLLLVAPAFVRSWRTAPDWTRGLALGGLVYLLVQVYLNPYHGGNGFWGYRLPLEALCCAFPLIMVSLHRMGARARAWLTPVLGYQLGTIALGAALGLGLVQRTASWGWRHYTIASAAQASVAVVLVMIVLGLVTAYVARGWLRESLAEAEPVEAPAPGRVA</sequence>
<dbReference type="GeneID" id="96609409"/>
<gene>
    <name evidence="1" type="ORF">KR76_10960</name>
</gene>
<dbReference type="HOGENOM" id="CLU_602478_0_0_11"/>
<reference evidence="1 2" key="1">
    <citation type="journal article" date="2015" name="Genome Announc.">
        <title>Complete Genome Sequence of Steroid-Transforming Nocardioides simplex VKM Ac-2033D.</title>
        <authorList>
            <person name="Shtratnikova V.Y."/>
            <person name="Schelkunov M.I."/>
            <person name="Pekov Y.A."/>
            <person name="Fokina V.V."/>
            <person name="Logacheva M.D."/>
            <person name="Sokolov S.L."/>
            <person name="Bragin E.Y."/>
            <person name="Ashapkin V.V."/>
            <person name="Donova M.V."/>
        </authorList>
    </citation>
    <scope>NUCLEOTIDE SEQUENCE [LARGE SCALE GENOMIC DNA]</scope>
    <source>
        <strain evidence="1 2">VKM Ac-2033D</strain>
    </source>
</reference>
<dbReference type="Proteomes" id="UP000030300">
    <property type="component" value="Chromosome"/>
</dbReference>
<organism evidence="1 2">
    <name type="scientific">Nocardioides simplex</name>
    <name type="common">Arthrobacter simplex</name>
    <dbReference type="NCBI Taxonomy" id="2045"/>
    <lineage>
        <taxon>Bacteria</taxon>
        <taxon>Bacillati</taxon>
        <taxon>Actinomycetota</taxon>
        <taxon>Actinomycetes</taxon>
        <taxon>Propionibacteriales</taxon>
        <taxon>Nocardioidaceae</taxon>
        <taxon>Pimelobacter</taxon>
    </lineage>
</organism>
<dbReference type="OrthoDB" id="3772723at2"/>
<dbReference type="EMBL" id="CP009896">
    <property type="protein sequence ID" value="AIY17142.1"/>
    <property type="molecule type" value="Genomic_DNA"/>
</dbReference>
<name>A0A0A1DKH9_NOCSI</name>
<keyword evidence="2" id="KW-1185">Reference proteome</keyword>
<dbReference type="AlphaFoldDB" id="A0A0A1DKH9"/>
<dbReference type="STRING" id="2045.KR76_10960"/>
<dbReference type="KEGG" id="psim:KR76_10960"/>